<protein>
    <submittedName>
        <fullName evidence="8">Uncharacterized protein</fullName>
    </submittedName>
</protein>
<dbReference type="AlphaFoldDB" id="A0A6G1CVT7"/>
<feature type="transmembrane region" description="Helical" evidence="7">
    <location>
        <begin position="19"/>
        <end position="36"/>
    </location>
</feature>
<reference evidence="8 9" key="1">
    <citation type="submission" date="2019-11" db="EMBL/GenBank/DDBJ databases">
        <title>Whole genome sequence of Oryza granulata.</title>
        <authorList>
            <person name="Li W."/>
        </authorList>
    </citation>
    <scope>NUCLEOTIDE SEQUENCE [LARGE SCALE GENOMIC DNA]</scope>
    <source>
        <strain evidence="9">cv. Menghai</strain>
        <tissue evidence="8">Leaf</tissue>
    </source>
</reference>
<gene>
    <name evidence="8" type="ORF">E2562_036251</name>
</gene>
<keyword evidence="3" id="KW-0808">Transferase</keyword>
<proteinExistence type="inferred from homology"/>
<dbReference type="OrthoDB" id="1502398at2759"/>
<comment type="caution">
    <text evidence="8">The sequence shown here is derived from an EMBL/GenBank/DDBJ whole genome shotgun (WGS) entry which is preliminary data.</text>
</comment>
<keyword evidence="5 7" id="KW-1133">Transmembrane helix</keyword>
<keyword evidence="4 7" id="KW-0812">Transmembrane</keyword>
<dbReference type="EMBL" id="SPHZ02000008">
    <property type="protein sequence ID" value="KAF0904715.1"/>
    <property type="molecule type" value="Genomic_DNA"/>
</dbReference>
<dbReference type="Proteomes" id="UP000479710">
    <property type="component" value="Unassembled WGS sequence"/>
</dbReference>
<evidence type="ECO:0000256" key="3">
    <source>
        <dbReference type="ARBA" id="ARBA00022679"/>
    </source>
</evidence>
<evidence type="ECO:0000256" key="7">
    <source>
        <dbReference type="SAM" id="Phobius"/>
    </source>
</evidence>
<dbReference type="Pfam" id="PF01040">
    <property type="entry name" value="UbiA"/>
    <property type="match status" value="1"/>
</dbReference>
<dbReference type="GO" id="GO:0016765">
    <property type="term" value="F:transferase activity, transferring alkyl or aryl (other than methyl) groups"/>
    <property type="evidence" value="ECO:0007669"/>
    <property type="project" value="InterPro"/>
</dbReference>
<evidence type="ECO:0000256" key="6">
    <source>
        <dbReference type="ARBA" id="ARBA00023136"/>
    </source>
</evidence>
<dbReference type="EMBL" id="SPHZ02000008">
    <property type="protein sequence ID" value="KAF0904720.1"/>
    <property type="molecule type" value="Genomic_DNA"/>
</dbReference>
<feature type="transmembrane region" description="Helical" evidence="7">
    <location>
        <begin position="62"/>
        <end position="88"/>
    </location>
</feature>
<comment type="subcellular location">
    <subcellularLocation>
        <location evidence="1">Membrane</location>
        <topology evidence="1">Multi-pass membrane protein</topology>
    </subcellularLocation>
</comment>
<accession>A0A6G1CVT7</accession>
<evidence type="ECO:0000313" key="9">
    <source>
        <dbReference type="Proteomes" id="UP000479710"/>
    </source>
</evidence>
<name>A0A6G1CVT7_9ORYZ</name>
<keyword evidence="9" id="KW-1185">Reference proteome</keyword>
<keyword evidence="6 7" id="KW-0472">Membrane</keyword>
<evidence type="ECO:0000313" key="8">
    <source>
        <dbReference type="EMBL" id="KAF0904715.1"/>
    </source>
</evidence>
<evidence type="ECO:0000256" key="1">
    <source>
        <dbReference type="ARBA" id="ARBA00004141"/>
    </source>
</evidence>
<evidence type="ECO:0000256" key="5">
    <source>
        <dbReference type="ARBA" id="ARBA00022989"/>
    </source>
</evidence>
<sequence>MQIYQTFVFRRPAVFSRPLIFATAFMTFFSVVIALFKDIPDIEGDRIFGIRSFSVQLGQKKVFWICVGLLEMAYCVAILMGATSACLLSRYATRRGNPCGCSRFGRTIDEAPAESGSEDHGE</sequence>
<dbReference type="InterPro" id="IPR000537">
    <property type="entry name" value="UbiA_prenyltransferase"/>
</dbReference>
<evidence type="ECO:0000256" key="4">
    <source>
        <dbReference type="ARBA" id="ARBA00022692"/>
    </source>
</evidence>
<comment type="similarity">
    <text evidence="2">Belongs to the UbiA prenyltransferase family.</text>
</comment>
<dbReference type="GO" id="GO:0016020">
    <property type="term" value="C:membrane"/>
    <property type="evidence" value="ECO:0007669"/>
    <property type="project" value="UniProtKB-SubCell"/>
</dbReference>
<dbReference type="PANTHER" id="PTHR43009">
    <property type="entry name" value="HOMOGENTISATE SOLANESYLTRANSFERASE, CHLOROPLASTIC"/>
    <property type="match status" value="1"/>
</dbReference>
<evidence type="ECO:0000256" key="2">
    <source>
        <dbReference type="ARBA" id="ARBA00005985"/>
    </source>
</evidence>
<dbReference type="PANTHER" id="PTHR43009:SF6">
    <property type="entry name" value="HOMOGENTISATE PHYTYLTRANSFERASE 1, CHLOROPLASTIC"/>
    <property type="match status" value="1"/>
</dbReference>
<organism evidence="8 9">
    <name type="scientific">Oryza meyeriana var. granulata</name>
    <dbReference type="NCBI Taxonomy" id="110450"/>
    <lineage>
        <taxon>Eukaryota</taxon>
        <taxon>Viridiplantae</taxon>
        <taxon>Streptophyta</taxon>
        <taxon>Embryophyta</taxon>
        <taxon>Tracheophyta</taxon>
        <taxon>Spermatophyta</taxon>
        <taxon>Magnoliopsida</taxon>
        <taxon>Liliopsida</taxon>
        <taxon>Poales</taxon>
        <taxon>Poaceae</taxon>
        <taxon>BOP clade</taxon>
        <taxon>Oryzoideae</taxon>
        <taxon>Oryzeae</taxon>
        <taxon>Oryzinae</taxon>
        <taxon>Oryza</taxon>
        <taxon>Oryza meyeriana</taxon>
    </lineage>
</organism>